<organism evidence="2 3">
    <name type="scientific">Pseudolabrys taiwanensis</name>
    <dbReference type="NCBI Taxonomy" id="331696"/>
    <lineage>
        <taxon>Bacteria</taxon>
        <taxon>Pseudomonadati</taxon>
        <taxon>Pseudomonadota</taxon>
        <taxon>Alphaproteobacteria</taxon>
        <taxon>Hyphomicrobiales</taxon>
        <taxon>Xanthobacteraceae</taxon>
        <taxon>Pseudolabrys</taxon>
    </lineage>
</organism>
<dbReference type="OrthoDB" id="8243486at2"/>
<feature type="compositionally biased region" description="Polar residues" evidence="1">
    <location>
        <begin position="123"/>
        <end position="134"/>
    </location>
</feature>
<dbReference type="KEGG" id="ptaw:DW352_05140"/>
<feature type="region of interest" description="Disordered" evidence="1">
    <location>
        <begin position="121"/>
        <end position="188"/>
    </location>
</feature>
<dbReference type="Proteomes" id="UP000254889">
    <property type="component" value="Chromosome"/>
</dbReference>
<evidence type="ECO:0000313" key="3">
    <source>
        <dbReference type="Proteomes" id="UP000254889"/>
    </source>
</evidence>
<dbReference type="EMBL" id="CP031417">
    <property type="protein sequence ID" value="AXK79954.1"/>
    <property type="molecule type" value="Genomic_DNA"/>
</dbReference>
<protein>
    <submittedName>
        <fullName evidence="2">Uncharacterized protein</fullName>
    </submittedName>
</protein>
<accession>A0A345ZSQ7</accession>
<evidence type="ECO:0000256" key="1">
    <source>
        <dbReference type="SAM" id="MobiDB-lite"/>
    </source>
</evidence>
<dbReference type="RefSeq" id="WP_115689136.1">
    <property type="nucleotide sequence ID" value="NZ_CP031417.1"/>
</dbReference>
<name>A0A345ZSQ7_9HYPH</name>
<proteinExistence type="predicted"/>
<sequence length="188" mass="20694">MTERSETPIAAELQAHFDRGGTPADAVRLVEALERASKRALIPAKERTSEPRGTRLPTDWRPSASDIAFARDRGLANTQIAAEAEKFTNYWTAKCGAGATKRDWAATWRNWIINAQEKGYGRSYSQGHRPSTHSPTRRAPTGSDAILAGMGRLARRIDERRGAAGTGRQVSDATNAPVELDLEPRRTR</sequence>
<dbReference type="AlphaFoldDB" id="A0A345ZSQ7"/>
<keyword evidence="3" id="KW-1185">Reference proteome</keyword>
<reference evidence="2 3" key="1">
    <citation type="submission" date="2018-07" db="EMBL/GenBank/DDBJ databases">
        <authorList>
            <person name="Quirk P.G."/>
            <person name="Krulwich T.A."/>
        </authorList>
    </citation>
    <scope>NUCLEOTIDE SEQUENCE [LARGE SCALE GENOMIC DNA]</scope>
    <source>
        <strain evidence="2 3">CC-BB4</strain>
    </source>
</reference>
<evidence type="ECO:0000313" key="2">
    <source>
        <dbReference type="EMBL" id="AXK79954.1"/>
    </source>
</evidence>
<gene>
    <name evidence="2" type="ORF">DW352_05140</name>
</gene>